<reference evidence="14" key="1">
    <citation type="submission" date="2025-08" db="UniProtKB">
        <authorList>
            <consortium name="Ensembl"/>
        </authorList>
    </citation>
    <scope>IDENTIFICATION</scope>
</reference>
<evidence type="ECO:0000259" key="13">
    <source>
        <dbReference type="PROSITE" id="PS50024"/>
    </source>
</evidence>
<feature type="region of interest" description="Disordered" evidence="11">
    <location>
        <begin position="160"/>
        <end position="195"/>
    </location>
</feature>
<keyword evidence="15" id="KW-1185">Reference proteome</keyword>
<dbReference type="Ensembl" id="ENSPSTT00000017693.1">
    <property type="protein sequence ID" value="ENSPSTP00000016885.1"/>
    <property type="gene ID" value="ENSPSTG00000012030.1"/>
</dbReference>
<dbReference type="InterPro" id="IPR039861">
    <property type="entry name" value="IMPG"/>
</dbReference>
<evidence type="ECO:0000313" key="14">
    <source>
        <dbReference type="Ensembl" id="ENSPSTP00000016885.1"/>
    </source>
</evidence>
<feature type="domain" description="SEA" evidence="13">
    <location>
        <begin position="675"/>
        <end position="787"/>
    </location>
</feature>
<evidence type="ECO:0000256" key="5">
    <source>
        <dbReference type="ARBA" id="ARBA00022530"/>
    </source>
</evidence>
<evidence type="ECO:0000256" key="9">
    <source>
        <dbReference type="ARBA" id="ARBA00023180"/>
    </source>
</evidence>
<keyword evidence="8" id="KW-0677">Repeat</keyword>
<feature type="domain" description="SEA" evidence="13">
    <location>
        <begin position="468"/>
        <end position="578"/>
    </location>
</feature>
<keyword evidence="10" id="KW-0966">Cell projection</keyword>
<sequence length="876" mass="92061">MGSPELSCRVVPPGPTGATSWWCRRMCCGRGDTVPALCPASGGLRCRAVLVLAVCLSVTALPHILGSLVALSPGASYKRGSLVAVHRDLLGQSRRAQMGAEGTVGCFHGEEDLYNRTDTESLATPTGATKLELGANSVTASDPPAPSSFSHIQNETLDVAAPTRSQGPEQTSQLESLPESSPVLQTAGTSSWDGTHPSAVWMPAVTPGGAEAALVAGTIGAEVLGNGSGLTAITSSSPRSAAPYGVSHLHVLDPSLPTEGLGGSAVTLEEPRDPSPAHQAGPSLTKAPPVPIWMHFPSTTDPTEAGESLTSPATTPEPGATEALCQHGAAVEASWCPKAADVTRGSPLGLTTRMPSPAAPPEHALGSVHPPSSEPPAAGPCTSSPSPTYLPASIATTHAPSSQTLPMSTLLTSAHPKSSPSLATSQHPSADRDDVPTTTSWVAAGEAFTPEQLVTTVGNAGSMGTKPPVHALPLSFRLLGIAFTEDLSKKSSRSYKELEKEVRMMLHQMLSTYDTFLQANILGFMNGSVLVQAQAVFHGEAPSSSHLIRTLVAGASWGHDAFSWWLEPHSISSNGFNLESLDPEKLSISFTVLGGMEPAERLVAEVMRSLSALYPVRNVTVGQLRKVNGDLEMAGDIYLDTTTHTNITAVLQALTALGTCSVDLSSLSVQGTRLQLQVYPLSFLVINRRFSKGLLDPLTAEHQQLRRALGNVVAKALRDNGSFLQVVIRGFLPGSLLCHGDAVFQPPAPGSLEVLEALVLVVGPDKALADSDFQVDPYSISVGEDTLEPPPAPGFPEYGVAIIVVCGLIIITIPIILLVCLRTKRFGWSDVAVLWDRRDPEAGTQTLEMENQGFWAASDEATEETHERWQRESVAC</sequence>
<evidence type="ECO:0000256" key="3">
    <source>
        <dbReference type="ARBA" id="ARBA00004593"/>
    </source>
</evidence>
<dbReference type="Proteomes" id="UP000694428">
    <property type="component" value="Unplaced"/>
</dbReference>
<evidence type="ECO:0000256" key="2">
    <source>
        <dbReference type="ARBA" id="ARBA00004504"/>
    </source>
</evidence>
<keyword evidence="5" id="KW-0272">Extracellular matrix</keyword>
<dbReference type="GO" id="GO:0008201">
    <property type="term" value="F:heparin binding"/>
    <property type="evidence" value="ECO:0007669"/>
    <property type="project" value="UniProtKB-KW"/>
</dbReference>
<dbReference type="Gene3D" id="3.30.70.960">
    <property type="entry name" value="SEA domain"/>
    <property type="match status" value="1"/>
</dbReference>
<proteinExistence type="predicted"/>
<feature type="compositionally biased region" description="Polar residues" evidence="11">
    <location>
        <begin position="411"/>
        <end position="428"/>
    </location>
</feature>
<feature type="compositionally biased region" description="Polar residues" evidence="11">
    <location>
        <begin position="163"/>
        <end position="193"/>
    </location>
</feature>
<comment type="subcellular location">
    <subcellularLocation>
        <location evidence="2">Cell projection</location>
        <location evidence="2">Cilium</location>
        <location evidence="2">Photoreceptor outer segment</location>
    </subcellularLocation>
    <subcellularLocation>
        <location evidence="1">Photoreceptor inner segment</location>
    </subcellularLocation>
    <subcellularLocation>
        <location evidence="3">Secreted</location>
        <location evidence="3">Extracellular space</location>
        <location evidence="3">Extracellular matrix</location>
        <location evidence="3">Interphotoreceptor matrix</location>
    </subcellularLocation>
</comment>
<dbReference type="GO" id="GO:0001750">
    <property type="term" value="C:photoreceptor outer segment"/>
    <property type="evidence" value="ECO:0007669"/>
    <property type="project" value="UniProtKB-SubCell"/>
</dbReference>
<dbReference type="InterPro" id="IPR000082">
    <property type="entry name" value="SEA_dom"/>
</dbReference>
<evidence type="ECO:0000256" key="11">
    <source>
        <dbReference type="SAM" id="MobiDB-lite"/>
    </source>
</evidence>
<keyword evidence="12" id="KW-0812">Transmembrane</keyword>
<evidence type="ECO:0000313" key="15">
    <source>
        <dbReference type="Proteomes" id="UP000694428"/>
    </source>
</evidence>
<dbReference type="PROSITE" id="PS50024">
    <property type="entry name" value="SEA"/>
    <property type="match status" value="2"/>
</dbReference>
<organism evidence="14 15">
    <name type="scientific">Pavo cristatus</name>
    <name type="common">Indian peafowl</name>
    <name type="synonym">Blue peafowl</name>
    <dbReference type="NCBI Taxonomy" id="9049"/>
    <lineage>
        <taxon>Eukaryota</taxon>
        <taxon>Metazoa</taxon>
        <taxon>Chordata</taxon>
        <taxon>Craniata</taxon>
        <taxon>Vertebrata</taxon>
        <taxon>Euteleostomi</taxon>
        <taxon>Archelosauria</taxon>
        <taxon>Archosauria</taxon>
        <taxon>Dinosauria</taxon>
        <taxon>Saurischia</taxon>
        <taxon>Theropoda</taxon>
        <taxon>Coelurosauria</taxon>
        <taxon>Aves</taxon>
        <taxon>Neognathae</taxon>
        <taxon>Galloanserae</taxon>
        <taxon>Galliformes</taxon>
        <taxon>Phasianidae</taxon>
        <taxon>Phasianinae</taxon>
        <taxon>Pavo</taxon>
    </lineage>
</organism>
<evidence type="ECO:0000256" key="1">
    <source>
        <dbReference type="ARBA" id="ARBA00004437"/>
    </source>
</evidence>
<accession>A0A8C9FJQ3</accession>
<evidence type="ECO:0000256" key="7">
    <source>
        <dbReference type="ARBA" id="ARBA00022729"/>
    </source>
</evidence>
<reference evidence="14" key="2">
    <citation type="submission" date="2025-09" db="UniProtKB">
        <authorList>
            <consortium name="Ensembl"/>
        </authorList>
    </citation>
    <scope>IDENTIFICATION</scope>
</reference>
<name>A0A8C9FJQ3_PAVCR</name>
<dbReference type="InterPro" id="IPR036364">
    <property type="entry name" value="SEA_dom_sf"/>
</dbReference>
<dbReference type="PANTHER" id="PTHR12199">
    <property type="entry name" value="INTERPHOTORECEPTOR MATRIX PROTEOGLYCAN"/>
    <property type="match status" value="1"/>
</dbReference>
<keyword evidence="7" id="KW-0732">Signal</keyword>
<feature type="region of interest" description="Disordered" evidence="11">
    <location>
        <begin position="411"/>
        <end position="436"/>
    </location>
</feature>
<evidence type="ECO:0000256" key="8">
    <source>
        <dbReference type="ARBA" id="ARBA00022737"/>
    </source>
</evidence>
<dbReference type="SUPFAM" id="SSF82671">
    <property type="entry name" value="SEA domain"/>
    <property type="match status" value="2"/>
</dbReference>
<keyword evidence="4" id="KW-0964">Secreted</keyword>
<dbReference type="GO" id="GO:0001917">
    <property type="term" value="C:photoreceptor inner segment"/>
    <property type="evidence" value="ECO:0007669"/>
    <property type="project" value="UniProtKB-SubCell"/>
</dbReference>
<feature type="region of interest" description="Disordered" evidence="11">
    <location>
        <begin position="347"/>
        <end position="393"/>
    </location>
</feature>
<evidence type="ECO:0000256" key="4">
    <source>
        <dbReference type="ARBA" id="ARBA00022525"/>
    </source>
</evidence>
<dbReference type="AlphaFoldDB" id="A0A8C9FJQ3"/>
<dbReference type="PANTHER" id="PTHR12199:SF5">
    <property type="entry name" value="MUCIN-2-LIKE ISOFORM X1"/>
    <property type="match status" value="1"/>
</dbReference>
<dbReference type="Pfam" id="PF01390">
    <property type="entry name" value="SEA"/>
    <property type="match status" value="2"/>
</dbReference>
<feature type="region of interest" description="Disordered" evidence="11">
    <location>
        <begin position="260"/>
        <end position="320"/>
    </location>
</feature>
<evidence type="ECO:0000256" key="12">
    <source>
        <dbReference type="SAM" id="Phobius"/>
    </source>
</evidence>
<dbReference type="GO" id="GO:0007601">
    <property type="term" value="P:visual perception"/>
    <property type="evidence" value="ECO:0007669"/>
    <property type="project" value="InterPro"/>
</dbReference>
<protein>
    <recommendedName>
        <fullName evidence="13">SEA domain-containing protein</fullName>
    </recommendedName>
</protein>
<feature type="transmembrane region" description="Helical" evidence="12">
    <location>
        <begin position="798"/>
        <end position="821"/>
    </location>
</feature>
<keyword evidence="12" id="KW-0472">Membrane</keyword>
<keyword evidence="9" id="KW-0325">Glycoprotein</keyword>
<feature type="compositionally biased region" description="Polar residues" evidence="11">
    <location>
        <begin position="297"/>
        <end position="314"/>
    </location>
</feature>
<evidence type="ECO:0000256" key="10">
    <source>
        <dbReference type="ARBA" id="ARBA00023273"/>
    </source>
</evidence>
<dbReference type="GO" id="GO:0033165">
    <property type="term" value="C:interphotoreceptor matrix"/>
    <property type="evidence" value="ECO:0007669"/>
    <property type="project" value="UniProtKB-SubCell"/>
</dbReference>
<keyword evidence="12" id="KW-1133">Transmembrane helix</keyword>
<evidence type="ECO:0000256" key="6">
    <source>
        <dbReference type="ARBA" id="ARBA00022674"/>
    </source>
</evidence>
<keyword evidence="6" id="KW-0358">Heparin-binding</keyword>